<feature type="non-terminal residue" evidence="2">
    <location>
        <position position="245"/>
    </location>
</feature>
<evidence type="ECO:0000256" key="1">
    <source>
        <dbReference type="SAM" id="MobiDB-lite"/>
    </source>
</evidence>
<dbReference type="InParanoid" id="F8QJH8"/>
<feature type="region of interest" description="Disordered" evidence="1">
    <location>
        <begin position="123"/>
        <end position="142"/>
    </location>
</feature>
<dbReference type="HOGENOM" id="CLU_1135835_0_0_1"/>
<proteinExistence type="predicted"/>
<reference evidence="3" key="1">
    <citation type="journal article" date="2011" name="Science">
        <title>The plant cell wall-decomposing machinery underlies the functional diversity of forest fungi.</title>
        <authorList>
            <person name="Eastwood D.C."/>
            <person name="Floudas D."/>
            <person name="Binder M."/>
            <person name="Majcherczyk A."/>
            <person name="Schneider P."/>
            <person name="Aerts A."/>
            <person name="Asiegbu F.O."/>
            <person name="Baker S.E."/>
            <person name="Barry K."/>
            <person name="Bendiksby M."/>
            <person name="Blumentritt M."/>
            <person name="Coutinho P.M."/>
            <person name="Cullen D."/>
            <person name="de Vries R.P."/>
            <person name="Gathman A."/>
            <person name="Goodell B."/>
            <person name="Henrissat B."/>
            <person name="Ihrmark K."/>
            <person name="Kauserud H."/>
            <person name="Kohler A."/>
            <person name="LaButti K."/>
            <person name="Lapidus A."/>
            <person name="Lavin J.L."/>
            <person name="Lee Y.-H."/>
            <person name="Lindquist E."/>
            <person name="Lilly W."/>
            <person name="Lucas S."/>
            <person name="Morin E."/>
            <person name="Murat C."/>
            <person name="Oguiza J.A."/>
            <person name="Park J."/>
            <person name="Pisabarro A.G."/>
            <person name="Riley R."/>
            <person name="Rosling A."/>
            <person name="Salamov A."/>
            <person name="Schmidt O."/>
            <person name="Schmutz J."/>
            <person name="Skrede I."/>
            <person name="Stenlid J."/>
            <person name="Wiebenga A."/>
            <person name="Xie X."/>
            <person name="Kuees U."/>
            <person name="Hibbett D.S."/>
            <person name="Hoffmeister D."/>
            <person name="Hoegberg N."/>
            <person name="Martin F."/>
            <person name="Grigoriev I.V."/>
            <person name="Watkinson S.C."/>
        </authorList>
    </citation>
    <scope>NUCLEOTIDE SEQUENCE [LARGE SCALE GENOMIC DNA]</scope>
    <source>
        <strain evidence="3">strain S7.3</strain>
    </source>
</reference>
<feature type="compositionally biased region" description="Basic residues" evidence="1">
    <location>
        <begin position="125"/>
        <end position="138"/>
    </location>
</feature>
<sequence>MQREHMADWKSVAGKSEQISRVPYGSKVQGYTKWQSTRGIILRILKIWEFGLGVKSKNVHTPNTTTTITTTTIIPKALKNTIAKMACLRAERAEAKRQLEEKQRWAEEEAQWAAEAQKAEEERQRVKKEKAKKEKAKKAKETEAVETPQFQALALPALGWLKEDILKCTDERDELVWNAIIKVASSSSLFKTTIVDLENARNNQKKGRIIDYVWAAAAQFRGEVKQKARILIFSESALKDKLPEE</sequence>
<keyword evidence="3" id="KW-1185">Reference proteome</keyword>
<name>F8QJH8_SERL3</name>
<dbReference type="EMBL" id="GL945601">
    <property type="protein sequence ID" value="EGN91542.1"/>
    <property type="molecule type" value="Genomic_DNA"/>
</dbReference>
<evidence type="ECO:0000313" key="2">
    <source>
        <dbReference type="EMBL" id="EGN91542.1"/>
    </source>
</evidence>
<dbReference type="AlphaFoldDB" id="F8QJH8"/>
<gene>
    <name evidence="2" type="ORF">SERLA73DRAFT_157524</name>
</gene>
<dbReference type="Proteomes" id="UP000008063">
    <property type="component" value="Unassembled WGS sequence"/>
</dbReference>
<evidence type="ECO:0000313" key="3">
    <source>
        <dbReference type="Proteomes" id="UP000008063"/>
    </source>
</evidence>
<organism evidence="3">
    <name type="scientific">Serpula lacrymans var. lacrymans (strain S7.3)</name>
    <name type="common">Dry rot fungus</name>
    <dbReference type="NCBI Taxonomy" id="936435"/>
    <lineage>
        <taxon>Eukaryota</taxon>
        <taxon>Fungi</taxon>
        <taxon>Dikarya</taxon>
        <taxon>Basidiomycota</taxon>
        <taxon>Agaricomycotina</taxon>
        <taxon>Agaricomycetes</taxon>
        <taxon>Agaricomycetidae</taxon>
        <taxon>Boletales</taxon>
        <taxon>Coniophorineae</taxon>
        <taxon>Serpulaceae</taxon>
        <taxon>Serpula</taxon>
    </lineage>
</organism>
<protein>
    <submittedName>
        <fullName evidence="2">Uncharacterized protein</fullName>
    </submittedName>
</protein>
<accession>F8QJH8</accession>